<organism evidence="2 3">
    <name type="scientific">Methanobrevibacter arboriphilus JCM 13429 = DSM 1125</name>
    <dbReference type="NCBI Taxonomy" id="1300164"/>
    <lineage>
        <taxon>Archaea</taxon>
        <taxon>Methanobacteriati</taxon>
        <taxon>Methanobacteriota</taxon>
        <taxon>Methanomada group</taxon>
        <taxon>Methanobacteria</taxon>
        <taxon>Methanobacteriales</taxon>
        <taxon>Methanobacteriaceae</taxon>
        <taxon>Methanobrevibacter</taxon>
    </lineage>
</organism>
<protein>
    <submittedName>
        <fullName evidence="2">Transcriptional regulator</fullName>
    </submittedName>
</protein>
<reference evidence="2 3" key="1">
    <citation type="submission" date="2014-12" db="EMBL/GenBank/DDBJ databases">
        <title>Genome sequence of Methanobrevibacter arboriphilicus DH1, DSM1125.</title>
        <authorList>
            <person name="Poehlein A."/>
            <person name="Thauer R.K."/>
            <person name="Seedorf H."/>
            <person name="Daniel R."/>
        </authorList>
    </citation>
    <scope>NUCLEOTIDE SEQUENCE [LARGE SCALE GENOMIC DNA]</scope>
    <source>
        <strain evidence="2 3">DH1</strain>
    </source>
</reference>
<proteinExistence type="predicted"/>
<feature type="domain" description="Methanogenesis regulatory protein FilR1 middle" evidence="1">
    <location>
        <begin position="193"/>
        <end position="333"/>
    </location>
</feature>
<dbReference type="OrthoDB" id="11410at2157"/>
<evidence type="ECO:0000259" key="1">
    <source>
        <dbReference type="Pfam" id="PF08350"/>
    </source>
</evidence>
<accession>A0A1V6N0M0</accession>
<evidence type="ECO:0000313" key="3">
    <source>
        <dbReference type="Proteomes" id="UP000191661"/>
    </source>
</evidence>
<name>A0A1V6N0M0_METAZ</name>
<dbReference type="InterPro" id="IPR036390">
    <property type="entry name" value="WH_DNA-bd_sf"/>
</dbReference>
<sequence>MEYNKKLSISNSFNLMNKDDINNENKLKNINVIKNGNDFKLFDLDKDNYKITDIVSNSVIDVKSNEIFINIKHILTSTLRTRLLICLFSGKKDLKSLRNDLGKPSTSILHGIKELDKLNLIKKEKKNYCLSSNGTMLAMNVIKLIQNIYSINNNSHFWDSHSIKDIPYESLKKIHLIQNAKSIRSSDNDLAKTSKEYISLVSKSKDIKVLLPIFSSVHLDVLLKSLNNGANLELIANKNILEFIRNNGYGKKFSSFVEDINTNNNKNNKNNKNNSLKIWELSKEFKLFLSSGNNFLSLGLFSDDGYYDDSIILVDNTKEGINWGIEVFEYYKEYSEQIDILKYFNIKN</sequence>
<keyword evidence="3" id="KW-1185">Reference proteome</keyword>
<dbReference type="AlphaFoldDB" id="A0A1V6N0M0"/>
<comment type="caution">
    <text evidence="2">The sequence shown here is derived from an EMBL/GenBank/DDBJ whole genome shotgun (WGS) entry which is preliminary data.</text>
</comment>
<evidence type="ECO:0000313" key="2">
    <source>
        <dbReference type="EMBL" id="OQD58228.1"/>
    </source>
</evidence>
<dbReference type="InterPro" id="IPR013561">
    <property type="entry name" value="FilR1_middle_dom"/>
</dbReference>
<dbReference type="Proteomes" id="UP000191661">
    <property type="component" value="Unassembled WGS sequence"/>
</dbReference>
<dbReference type="SUPFAM" id="SSF46785">
    <property type="entry name" value="Winged helix' DNA-binding domain"/>
    <property type="match status" value="1"/>
</dbReference>
<dbReference type="RefSeq" id="WP_080460909.1">
    <property type="nucleotide sequence ID" value="NZ_JXMW01000023.1"/>
</dbReference>
<dbReference type="Pfam" id="PF08350">
    <property type="entry name" value="FilR1_middle"/>
    <property type="match status" value="1"/>
</dbReference>
<dbReference type="EMBL" id="JXMW01000023">
    <property type="protein sequence ID" value="OQD58228.1"/>
    <property type="molecule type" value="Genomic_DNA"/>
</dbReference>
<gene>
    <name evidence="2" type="ORF">MBBAR_23c00020</name>
</gene>